<dbReference type="HOGENOM" id="CLU_050810_1_0_9"/>
<organism evidence="2 3">
    <name type="scientific">Paucilactobacillus hokkaidonensis JCM 18461</name>
    <dbReference type="NCBI Taxonomy" id="1291742"/>
    <lineage>
        <taxon>Bacteria</taxon>
        <taxon>Bacillati</taxon>
        <taxon>Bacillota</taxon>
        <taxon>Bacilli</taxon>
        <taxon>Lactobacillales</taxon>
        <taxon>Lactobacillaceae</taxon>
        <taxon>Paucilactobacillus</taxon>
    </lineage>
</organism>
<dbReference type="GO" id="GO:0008610">
    <property type="term" value="P:lipid biosynthetic process"/>
    <property type="evidence" value="ECO:0007669"/>
    <property type="project" value="UniProtKB-ARBA"/>
</dbReference>
<dbReference type="InterPro" id="IPR001242">
    <property type="entry name" value="Condensation_dom"/>
</dbReference>
<evidence type="ECO:0000259" key="1">
    <source>
        <dbReference type="Pfam" id="PF00668"/>
    </source>
</evidence>
<dbReference type="Pfam" id="PF00668">
    <property type="entry name" value="Condensation"/>
    <property type="match status" value="1"/>
</dbReference>
<dbReference type="SUPFAM" id="SSF52777">
    <property type="entry name" value="CoA-dependent acyltransferases"/>
    <property type="match status" value="2"/>
</dbReference>
<dbReference type="EMBL" id="AP014680">
    <property type="protein sequence ID" value="BAP84661.1"/>
    <property type="molecule type" value="Genomic_DNA"/>
</dbReference>
<dbReference type="KEGG" id="lho:LOOC260_100820"/>
<reference evidence="2 3" key="1">
    <citation type="submission" date="2014-11" db="EMBL/GenBank/DDBJ databases">
        <title>Complete genome sequence and analysis of Lactobacillus hokkaidonensis LOOC260T.</title>
        <authorList>
            <person name="Tanizawa Y."/>
            <person name="Tohno M."/>
            <person name="Kaminuma E."/>
            <person name="Nakamura Y."/>
            <person name="Arita M."/>
        </authorList>
    </citation>
    <scope>NUCLEOTIDE SEQUENCE [LARGE SCALE GENOMIC DNA]</scope>
    <source>
        <strain evidence="2 3">LOOC260</strain>
    </source>
</reference>
<dbReference type="Gene3D" id="3.30.559.10">
    <property type="entry name" value="Chloramphenicol acetyltransferase-like domain"/>
    <property type="match status" value="1"/>
</dbReference>
<name>A0A0A1GWD2_9LACO</name>
<evidence type="ECO:0000313" key="3">
    <source>
        <dbReference type="Proteomes" id="UP000031620"/>
    </source>
</evidence>
<dbReference type="AlphaFoldDB" id="A0A0A1GWD2"/>
<dbReference type="Proteomes" id="UP000031620">
    <property type="component" value="Chromosome"/>
</dbReference>
<sequence>MDNYAGEPLNILHTIGLDTLYPTIRCQIKFAGQLDQARFLGALKAVVKIIPSIMCRYEMKDNSWQQVTKDVADLIKWDVTNVDQDAKNYDLMKEPQLRIYWNKNDQQDVLTFYVSHILTDGAGFKQLLYLIAKAYSNGASAINSVENKQDVDWLIKLVQQNHRSTGKQTADHPSAPLELPHLKEGSDTVAQFVGTVQLDTTTVAKLVNKTHQVGVTLNDVFMAVFGKAVQRYGQSDSIALACPTDMRQFIGHSEPDVTRVANHTSRYNFDVASAQDESIDDLIMKIHQTMATKKQSKQCFDSIADLLANYAKYPLSKLQQIVEDNYHVRDIAYTNFGIIDDQRVQFSKTPVDSITLTGSFRRAPMFQIAVATFKGQTTLAFNMDGTKNEYQFGMAITRSMVDLIENFCRQ</sequence>
<feature type="domain" description="Condensation" evidence="1">
    <location>
        <begin position="28"/>
        <end position="308"/>
    </location>
</feature>
<dbReference type="InterPro" id="IPR052058">
    <property type="entry name" value="Alcohol_O-acetyltransferase"/>
</dbReference>
<accession>A0A0A1GWD2</accession>
<dbReference type="Gene3D" id="3.30.559.30">
    <property type="entry name" value="Nonribosomal peptide synthetase, condensation domain"/>
    <property type="match status" value="1"/>
</dbReference>
<dbReference type="GO" id="GO:0003824">
    <property type="term" value="F:catalytic activity"/>
    <property type="evidence" value="ECO:0007669"/>
    <property type="project" value="InterPro"/>
</dbReference>
<gene>
    <name evidence="2" type="ORF">LOOC260_100820</name>
</gene>
<evidence type="ECO:0000313" key="2">
    <source>
        <dbReference type="EMBL" id="BAP84661.1"/>
    </source>
</evidence>
<protein>
    <submittedName>
        <fullName evidence="2">NRPS condensation (Elongation) domain-containing protein</fullName>
    </submittedName>
</protein>
<dbReference type="STRING" id="1291742.LOOC260_100820"/>
<dbReference type="InterPro" id="IPR023213">
    <property type="entry name" value="CAT-like_dom_sf"/>
</dbReference>
<dbReference type="PANTHER" id="PTHR28037:SF1">
    <property type="entry name" value="ALCOHOL O-ACETYLTRANSFERASE 1-RELATED"/>
    <property type="match status" value="1"/>
</dbReference>
<proteinExistence type="predicted"/>
<dbReference type="PANTHER" id="PTHR28037">
    <property type="entry name" value="ALCOHOL O-ACETYLTRANSFERASE 1-RELATED"/>
    <property type="match status" value="1"/>
</dbReference>
<dbReference type="RefSeq" id="WP_041092075.1">
    <property type="nucleotide sequence ID" value="NZ_AP014680.1"/>
</dbReference>